<dbReference type="PANTHER" id="PTHR34388:SF1">
    <property type="entry name" value="DNA POLYMERASE III SUBUNIT DELTA"/>
    <property type="match status" value="1"/>
</dbReference>
<evidence type="ECO:0000256" key="4">
    <source>
        <dbReference type="ARBA" id="ARBA00022695"/>
    </source>
</evidence>
<dbReference type="SUPFAM" id="SSF52540">
    <property type="entry name" value="P-loop containing nucleoside triphosphate hydrolases"/>
    <property type="match status" value="1"/>
</dbReference>
<dbReference type="Pfam" id="PF06144">
    <property type="entry name" value="DNA_pol3_delta"/>
    <property type="match status" value="1"/>
</dbReference>
<evidence type="ECO:0000313" key="11">
    <source>
        <dbReference type="Proteomes" id="UP001232156"/>
    </source>
</evidence>
<evidence type="ECO:0000256" key="2">
    <source>
        <dbReference type="ARBA" id="ARBA00017703"/>
    </source>
</evidence>
<dbReference type="RefSeq" id="WP_347287198.1">
    <property type="nucleotide sequence ID" value="NZ_JAUZQE010000023.1"/>
</dbReference>
<sequence length="350" mass="38126">MRRRLDPDGLHQHLQHAGATLAPLYVVTGDESLLVIEALDALRAAAAAQGYTERSRIVLDARSDWSAVLGATQNVSLFGDRKLLDLSLPSGKPGRTGGETLEALAAKVRDDELPDTLVTLSLPRLDRATRSSKWATALFEAGTVVEVPSVDRNALPHWIGQRLARQGQTLDADTLAWMADKVEGNLLAAFQEIQKLGLLYPPGPISGDDVRRAVLDVARYDVFDLRDAMLAGQPERALAILRGLRGEGEALPLVLWAVGDEIRLLARLAALQAAGGDMGAVLRRNRVFGPREQGLRRTLARVAPRAWPAAVQHAHDIDRLAKGLKVPGLLDDPWEELARLILRITLDKKT</sequence>
<gene>
    <name evidence="10" type="primary">holA</name>
    <name evidence="10" type="ORF">Q8947_10240</name>
</gene>
<dbReference type="InterPro" id="IPR010372">
    <property type="entry name" value="DNA_pol3_delta_N"/>
</dbReference>
<evidence type="ECO:0000256" key="3">
    <source>
        <dbReference type="ARBA" id="ARBA00022679"/>
    </source>
</evidence>
<evidence type="ECO:0000313" key="10">
    <source>
        <dbReference type="EMBL" id="MDR4126359.1"/>
    </source>
</evidence>
<evidence type="ECO:0000256" key="5">
    <source>
        <dbReference type="ARBA" id="ARBA00022705"/>
    </source>
</evidence>
<evidence type="ECO:0000259" key="9">
    <source>
        <dbReference type="Pfam" id="PF06144"/>
    </source>
</evidence>
<evidence type="ECO:0000256" key="6">
    <source>
        <dbReference type="ARBA" id="ARBA00022932"/>
    </source>
</evidence>
<name>A0ABU1D7D9_9BURK</name>
<dbReference type="GO" id="GO:0003887">
    <property type="term" value="F:DNA-directed DNA polymerase activity"/>
    <property type="evidence" value="ECO:0007669"/>
    <property type="project" value="UniProtKB-EC"/>
</dbReference>
<dbReference type="PANTHER" id="PTHR34388">
    <property type="entry name" value="DNA POLYMERASE III SUBUNIT DELTA"/>
    <property type="match status" value="1"/>
</dbReference>
<evidence type="ECO:0000256" key="1">
    <source>
        <dbReference type="ARBA" id="ARBA00012417"/>
    </source>
</evidence>
<evidence type="ECO:0000256" key="7">
    <source>
        <dbReference type="ARBA" id="ARBA00034754"/>
    </source>
</evidence>
<dbReference type="Gene3D" id="1.10.8.60">
    <property type="match status" value="1"/>
</dbReference>
<dbReference type="EC" id="2.7.7.7" evidence="1"/>
<dbReference type="Proteomes" id="UP001232156">
    <property type="component" value="Unassembled WGS sequence"/>
</dbReference>
<keyword evidence="5" id="KW-0235">DNA replication</keyword>
<dbReference type="Gene3D" id="1.20.272.10">
    <property type="match status" value="1"/>
</dbReference>
<keyword evidence="6" id="KW-0239">DNA-directed DNA polymerase</keyword>
<protein>
    <recommendedName>
        <fullName evidence="2">DNA polymerase III subunit delta</fullName>
        <ecNumber evidence="1">2.7.7.7</ecNumber>
    </recommendedName>
</protein>
<proteinExistence type="inferred from homology"/>
<dbReference type="CDD" id="cd18138">
    <property type="entry name" value="HLD_clamp_pol_III_delta"/>
    <property type="match status" value="1"/>
</dbReference>
<comment type="catalytic activity">
    <reaction evidence="8">
        <text>DNA(n) + a 2'-deoxyribonucleoside 5'-triphosphate = DNA(n+1) + diphosphate</text>
        <dbReference type="Rhea" id="RHEA:22508"/>
        <dbReference type="Rhea" id="RHEA-COMP:17339"/>
        <dbReference type="Rhea" id="RHEA-COMP:17340"/>
        <dbReference type="ChEBI" id="CHEBI:33019"/>
        <dbReference type="ChEBI" id="CHEBI:61560"/>
        <dbReference type="ChEBI" id="CHEBI:173112"/>
        <dbReference type="EC" id="2.7.7.7"/>
    </reaction>
</comment>
<evidence type="ECO:0000256" key="8">
    <source>
        <dbReference type="ARBA" id="ARBA00049244"/>
    </source>
</evidence>
<accession>A0ABU1D7D9</accession>
<dbReference type="Gene3D" id="3.40.50.300">
    <property type="entry name" value="P-loop containing nucleotide triphosphate hydrolases"/>
    <property type="match status" value="1"/>
</dbReference>
<reference evidence="10 11" key="1">
    <citation type="submission" date="2023-08" db="EMBL/GenBank/DDBJ databases">
        <title>Alcaligenaceae gen. nov., a novel taxon isolated from the sludge of Yixing Pesticide Factory.</title>
        <authorList>
            <person name="Ruan L."/>
        </authorList>
    </citation>
    <scope>NUCLEOTIDE SEQUENCE [LARGE SCALE GENOMIC DNA]</scope>
    <source>
        <strain evidence="10 11">LG-2</strain>
    </source>
</reference>
<organism evidence="10 11">
    <name type="scientific">Yanghanlia caeni</name>
    <dbReference type="NCBI Taxonomy" id="3064283"/>
    <lineage>
        <taxon>Bacteria</taxon>
        <taxon>Pseudomonadati</taxon>
        <taxon>Pseudomonadota</taxon>
        <taxon>Betaproteobacteria</taxon>
        <taxon>Burkholderiales</taxon>
        <taxon>Alcaligenaceae</taxon>
        <taxon>Yanghanlia</taxon>
    </lineage>
</organism>
<feature type="domain" description="DNA polymerase III delta N-terminal" evidence="9">
    <location>
        <begin position="25"/>
        <end position="137"/>
    </location>
</feature>
<keyword evidence="4 10" id="KW-0548">Nucleotidyltransferase</keyword>
<dbReference type="InterPro" id="IPR008921">
    <property type="entry name" value="DNA_pol3_clamp-load_cplx_C"/>
</dbReference>
<comment type="similarity">
    <text evidence="7">Belongs to the DNA polymerase HolA subunit family.</text>
</comment>
<dbReference type="InterPro" id="IPR027417">
    <property type="entry name" value="P-loop_NTPase"/>
</dbReference>
<dbReference type="SUPFAM" id="SSF48019">
    <property type="entry name" value="post-AAA+ oligomerization domain-like"/>
    <property type="match status" value="1"/>
</dbReference>
<dbReference type="InterPro" id="IPR005790">
    <property type="entry name" value="DNA_polIII_delta"/>
</dbReference>
<dbReference type="EMBL" id="JAUZQE010000023">
    <property type="protein sequence ID" value="MDR4126359.1"/>
    <property type="molecule type" value="Genomic_DNA"/>
</dbReference>
<dbReference type="NCBIfam" id="TIGR01128">
    <property type="entry name" value="holA"/>
    <property type="match status" value="1"/>
</dbReference>
<comment type="caution">
    <text evidence="10">The sequence shown here is derived from an EMBL/GenBank/DDBJ whole genome shotgun (WGS) entry which is preliminary data.</text>
</comment>
<keyword evidence="3 10" id="KW-0808">Transferase</keyword>
<keyword evidence="11" id="KW-1185">Reference proteome</keyword>